<dbReference type="Pfam" id="PF13087">
    <property type="entry name" value="AAA_12"/>
    <property type="match status" value="1"/>
</dbReference>
<dbReference type="CDD" id="cd18808">
    <property type="entry name" value="SF1_C_Upf1"/>
    <property type="match status" value="1"/>
</dbReference>
<dbReference type="GO" id="GO:0033617">
    <property type="term" value="P:mitochondrial respiratory chain complex IV assembly"/>
    <property type="evidence" value="ECO:0007669"/>
    <property type="project" value="InterPro"/>
</dbReference>
<evidence type="ECO:0000256" key="3">
    <source>
        <dbReference type="ARBA" id="ARBA00023158"/>
    </source>
</evidence>
<dbReference type="AlphaFoldDB" id="A0A151IEQ5"/>
<dbReference type="Gene3D" id="3.40.50.300">
    <property type="entry name" value="P-loop containing nucleotide triphosphate hydrolases"/>
    <property type="match status" value="2"/>
</dbReference>
<dbReference type="STRING" id="456900.A0A151IEQ5"/>
<dbReference type="InterPro" id="IPR026122">
    <property type="entry name" value="MOV-10/SDE3_DEXXQ/H-box"/>
</dbReference>
<gene>
    <name evidence="6" type="ORF">ALC62_09944</name>
</gene>
<proteinExistence type="predicted"/>
<keyword evidence="6" id="KW-0347">Helicase</keyword>
<dbReference type="Pfam" id="PF13086">
    <property type="entry name" value="AAA_11"/>
    <property type="match status" value="2"/>
</dbReference>
<dbReference type="InterPro" id="IPR047187">
    <property type="entry name" value="SF1_C_Upf1"/>
</dbReference>
<dbReference type="PANTHER" id="PTHR45418">
    <property type="entry name" value="CANCER/TESTIS ANTIGEN 55"/>
    <property type="match status" value="1"/>
</dbReference>
<keyword evidence="6" id="KW-0547">Nucleotide-binding</keyword>
<dbReference type="InterPro" id="IPR041679">
    <property type="entry name" value="DNA2/NAM7-like_C"/>
</dbReference>
<keyword evidence="3" id="KW-0943">RNA-mediated gene silencing</keyword>
<evidence type="ECO:0000256" key="2">
    <source>
        <dbReference type="ARBA" id="ARBA00022490"/>
    </source>
</evidence>
<feature type="domain" description="AAA+ ATPase" evidence="5">
    <location>
        <begin position="228"/>
        <end position="419"/>
    </location>
</feature>
<feature type="transmembrane region" description="Helical" evidence="4">
    <location>
        <begin position="677"/>
        <end position="703"/>
    </location>
</feature>
<keyword evidence="6" id="KW-0378">Hydrolase</keyword>
<dbReference type="GO" id="GO:0031047">
    <property type="term" value="P:regulatory ncRNA-mediated gene silencing"/>
    <property type="evidence" value="ECO:0007669"/>
    <property type="project" value="UniProtKB-KW"/>
</dbReference>
<dbReference type="GO" id="GO:0032574">
    <property type="term" value="F:5'-3' RNA helicase activity"/>
    <property type="evidence" value="ECO:0007669"/>
    <property type="project" value="InterPro"/>
</dbReference>
<name>A0A151IEQ5_9HYME</name>
<keyword evidence="4" id="KW-1133">Transmembrane helix</keyword>
<dbReference type="CDD" id="cd18038">
    <property type="entry name" value="DEXXQc_Helz-like"/>
    <property type="match status" value="1"/>
</dbReference>
<accession>A0A151IEQ5</accession>
<evidence type="ECO:0000259" key="5">
    <source>
        <dbReference type="SMART" id="SM00382"/>
    </source>
</evidence>
<protein>
    <submittedName>
        <fullName evidence="6">Putative helicase mov-10-B.1</fullName>
    </submittedName>
</protein>
<dbReference type="EMBL" id="KQ977858">
    <property type="protein sequence ID" value="KYM99302.1"/>
    <property type="molecule type" value="Genomic_DNA"/>
</dbReference>
<dbReference type="InterPro" id="IPR027917">
    <property type="entry name" value="MITRAC7/Phoenixin"/>
</dbReference>
<keyword evidence="7" id="KW-1185">Reference proteome</keyword>
<keyword evidence="2" id="KW-0963">Cytoplasm</keyword>
<keyword evidence="6" id="KW-0067">ATP-binding</keyword>
<dbReference type="GO" id="GO:0016020">
    <property type="term" value="C:membrane"/>
    <property type="evidence" value="ECO:0007669"/>
    <property type="project" value="InterPro"/>
</dbReference>
<dbReference type="InterPro" id="IPR003593">
    <property type="entry name" value="AAA+_ATPase"/>
</dbReference>
<dbReference type="Proteomes" id="UP000078542">
    <property type="component" value="Unassembled WGS sequence"/>
</dbReference>
<dbReference type="SUPFAM" id="SSF52540">
    <property type="entry name" value="P-loop containing nucleoside triphosphate hydrolases"/>
    <property type="match status" value="1"/>
</dbReference>
<keyword evidence="4" id="KW-0472">Membrane</keyword>
<dbReference type="InterPro" id="IPR027417">
    <property type="entry name" value="P-loop_NTPase"/>
</dbReference>
<evidence type="ECO:0000256" key="4">
    <source>
        <dbReference type="SAM" id="Phobius"/>
    </source>
</evidence>
<keyword evidence="4" id="KW-0812">Transmembrane</keyword>
<dbReference type="InterPro" id="IPR041677">
    <property type="entry name" value="DNA2/NAM7_AAA_11"/>
</dbReference>
<comment type="subcellular location">
    <subcellularLocation>
        <location evidence="1">Cytoplasm</location>
    </subcellularLocation>
</comment>
<dbReference type="PANTHER" id="PTHR45418:SF1">
    <property type="entry name" value="CANCER_TESTIS ANTIGEN 55"/>
    <property type="match status" value="1"/>
</dbReference>
<sequence>MSLLQEINFPRDLEHALKILYQGQSRHHCSNQCNNYIRCIESLSNVQRITELNYLSILKICLYLEQFELDLEMKKYTLLNYAIGKCNSENKIIINMESLNIDPPKLIRPGDTAIFSESTNKTRTNRTIWTKVLIVVKNKITVKLCHGKTSKIEKKRFNISFQSRHWPLRCCHHALTIISECNWHEIIYPQLKTNCTEIEFDIEWINTNIKKNEQQKQAVMKILNNTARPAPYIIFGPPGTGKTATLVEAICQIVRQYPTKNILVCTLSNAAADEITKRLIKSIPTNLIYRMYAPSREWSSVDKEIRPCANFVQDITIFLSKDILLLKKIIISTLLSSIRLIGENFRKNHFSYIIIDEASQAIEPDMLIPLAVTNQAEDEGIGFQPQIVIAGDPYQLGPVIHSKRIEHLLGRSMLERLMNDCDPYKIQKNGKYNPNYITKLIKNYRSHESLLYVSNKLFYNELKFCGGADTQMALNWSQLPNKKFPMIFQEVLGTEQRSESLSVYNTAEVLAVLVYVEILMNTKFKKHAITPKDIGIITPFTRQELNIKHHLAAMNLKDITVGTVETFQGQERNVIILSTVRSIIFKHNNKEHIGFLSNPKRFNVALTRAKALTIIIGNPNILCTNKHWNFLWNYCKEHNGYVSFKQLPLKKNSKVAKLMGNLQTHSCTDRVMQLKGWRYGVFVGGFIGLFGICCYATMIGPMLNPEPYKRIRERAFTDKPS</sequence>
<reference evidence="6 7" key="1">
    <citation type="submission" date="2016-03" db="EMBL/GenBank/DDBJ databases">
        <title>Cyphomyrmex costatus WGS genome.</title>
        <authorList>
            <person name="Nygaard S."/>
            <person name="Hu H."/>
            <person name="Boomsma J."/>
            <person name="Zhang G."/>
        </authorList>
    </citation>
    <scope>NUCLEOTIDE SEQUENCE [LARGE SCALE GENOMIC DNA]</scope>
    <source>
        <strain evidence="6">MS0001</strain>
        <tissue evidence="6">Whole body</tissue>
    </source>
</reference>
<dbReference type="GO" id="GO:0005739">
    <property type="term" value="C:mitochondrion"/>
    <property type="evidence" value="ECO:0007669"/>
    <property type="project" value="GOC"/>
</dbReference>
<evidence type="ECO:0000313" key="6">
    <source>
        <dbReference type="EMBL" id="KYM99302.1"/>
    </source>
</evidence>
<evidence type="ECO:0000256" key="1">
    <source>
        <dbReference type="ARBA" id="ARBA00004496"/>
    </source>
</evidence>
<dbReference type="GO" id="GO:0003723">
    <property type="term" value="F:RNA binding"/>
    <property type="evidence" value="ECO:0007669"/>
    <property type="project" value="InterPro"/>
</dbReference>
<dbReference type="SMART" id="SM00382">
    <property type="entry name" value="AAA"/>
    <property type="match status" value="1"/>
</dbReference>
<organism evidence="6 7">
    <name type="scientific">Cyphomyrmex costatus</name>
    <dbReference type="NCBI Taxonomy" id="456900"/>
    <lineage>
        <taxon>Eukaryota</taxon>
        <taxon>Metazoa</taxon>
        <taxon>Ecdysozoa</taxon>
        <taxon>Arthropoda</taxon>
        <taxon>Hexapoda</taxon>
        <taxon>Insecta</taxon>
        <taxon>Pterygota</taxon>
        <taxon>Neoptera</taxon>
        <taxon>Endopterygota</taxon>
        <taxon>Hymenoptera</taxon>
        <taxon>Apocrita</taxon>
        <taxon>Aculeata</taxon>
        <taxon>Formicoidea</taxon>
        <taxon>Formicidae</taxon>
        <taxon>Myrmicinae</taxon>
        <taxon>Cyphomyrmex</taxon>
    </lineage>
</organism>
<evidence type="ECO:0000313" key="7">
    <source>
        <dbReference type="Proteomes" id="UP000078542"/>
    </source>
</evidence>
<dbReference type="Pfam" id="PF15061">
    <property type="entry name" value="MITRAC7_Phoenixin"/>
    <property type="match status" value="1"/>
</dbReference>